<keyword evidence="7" id="KW-0408">Iron</keyword>
<keyword evidence="6" id="KW-0560">Oxidoreductase</keyword>
<dbReference type="Proteomes" id="UP001630127">
    <property type="component" value="Unassembled WGS sequence"/>
</dbReference>
<evidence type="ECO:0000256" key="9">
    <source>
        <dbReference type="ARBA" id="ARBA00023136"/>
    </source>
</evidence>
<evidence type="ECO:0000256" key="6">
    <source>
        <dbReference type="ARBA" id="ARBA00023002"/>
    </source>
</evidence>
<dbReference type="PANTHER" id="PTHR47943">
    <property type="entry name" value="CYTOCHROME P450 93A3-LIKE"/>
    <property type="match status" value="1"/>
</dbReference>
<reference evidence="11 12" key="1">
    <citation type="submission" date="2024-11" db="EMBL/GenBank/DDBJ databases">
        <title>A near-complete genome assembly of Cinchona calisaya.</title>
        <authorList>
            <person name="Lian D.C."/>
            <person name="Zhao X.W."/>
            <person name="Wei L."/>
        </authorList>
    </citation>
    <scope>NUCLEOTIDE SEQUENCE [LARGE SCALE GENOMIC DNA]</scope>
    <source>
        <tissue evidence="11">Nenye</tissue>
    </source>
</reference>
<comment type="subcellular location">
    <subcellularLocation>
        <location evidence="2">Membrane</location>
    </subcellularLocation>
</comment>
<dbReference type="Gene3D" id="1.10.630.10">
    <property type="entry name" value="Cytochrome P450"/>
    <property type="match status" value="2"/>
</dbReference>
<keyword evidence="9 10" id="KW-0472">Membrane</keyword>
<keyword evidence="4" id="KW-0349">Heme</keyword>
<dbReference type="PANTHER" id="PTHR47943:SF8">
    <property type="entry name" value="CYTOCHROME P450"/>
    <property type="match status" value="1"/>
</dbReference>
<evidence type="ECO:0000313" key="11">
    <source>
        <dbReference type="EMBL" id="KAL3533880.1"/>
    </source>
</evidence>
<evidence type="ECO:0000256" key="2">
    <source>
        <dbReference type="ARBA" id="ARBA00004370"/>
    </source>
</evidence>
<evidence type="ECO:0000256" key="10">
    <source>
        <dbReference type="SAM" id="Phobius"/>
    </source>
</evidence>
<dbReference type="GO" id="GO:0004497">
    <property type="term" value="F:monooxygenase activity"/>
    <property type="evidence" value="ECO:0007669"/>
    <property type="project" value="UniProtKB-KW"/>
</dbReference>
<evidence type="ECO:0000256" key="4">
    <source>
        <dbReference type="ARBA" id="ARBA00022617"/>
    </source>
</evidence>
<sequence>MGRSQFHLFLFFIFSLSVYLNLSFMKNNWKTNNNTTQCPPSPPALPIIGHAHLLTFVLHKSFQDLASLYGPFLLIRVGATSSYLVSNGTIAKEVFKTHDIKFSARPDFGYGDYQIYKDSLFSTLDYTIYWMYLKKLLMMDLLSSQQVNRFANVREEEMIKMLEVFVNHSLRGESCDLIIHLMAFTNNLVSRLTMNKRCSVNDSDTNEIREISKGRTLLSGKLSLGEVFGPLKRFDIFGAGKHLKALLLRYDKLMDDIILEHDLKVRFVINLYAINRDPNIWEDAQEFKPERFIASSVENHSIHHDDEEGTKVQNFSYVPFGGGRLGCPGAVLAAAVLHRTLGAMVQCFDWKIKGSEKVDTDDGAGFSAVLVHPLVCYPIMRVNPLEIA</sequence>
<keyword evidence="12" id="KW-1185">Reference proteome</keyword>
<dbReference type="InterPro" id="IPR001128">
    <property type="entry name" value="Cyt_P450"/>
</dbReference>
<proteinExistence type="inferred from homology"/>
<dbReference type="SUPFAM" id="SSF48264">
    <property type="entry name" value="Cytochrome P450"/>
    <property type="match status" value="1"/>
</dbReference>
<protein>
    <recommendedName>
        <fullName evidence="13">Cytochrome P450</fullName>
    </recommendedName>
</protein>
<evidence type="ECO:0000256" key="7">
    <source>
        <dbReference type="ARBA" id="ARBA00023004"/>
    </source>
</evidence>
<evidence type="ECO:0000313" key="12">
    <source>
        <dbReference type="Proteomes" id="UP001630127"/>
    </source>
</evidence>
<dbReference type="Pfam" id="PF00067">
    <property type="entry name" value="p450"/>
    <property type="match status" value="2"/>
</dbReference>
<dbReference type="GO" id="GO:0046872">
    <property type="term" value="F:metal ion binding"/>
    <property type="evidence" value="ECO:0007669"/>
    <property type="project" value="UniProtKB-KW"/>
</dbReference>
<organism evidence="11 12">
    <name type="scientific">Cinchona calisaya</name>
    <dbReference type="NCBI Taxonomy" id="153742"/>
    <lineage>
        <taxon>Eukaryota</taxon>
        <taxon>Viridiplantae</taxon>
        <taxon>Streptophyta</taxon>
        <taxon>Embryophyta</taxon>
        <taxon>Tracheophyta</taxon>
        <taxon>Spermatophyta</taxon>
        <taxon>Magnoliopsida</taxon>
        <taxon>eudicotyledons</taxon>
        <taxon>Gunneridae</taxon>
        <taxon>Pentapetalae</taxon>
        <taxon>asterids</taxon>
        <taxon>lamiids</taxon>
        <taxon>Gentianales</taxon>
        <taxon>Rubiaceae</taxon>
        <taxon>Cinchonoideae</taxon>
        <taxon>Cinchoneae</taxon>
        <taxon>Cinchona</taxon>
    </lineage>
</organism>
<evidence type="ECO:0000256" key="3">
    <source>
        <dbReference type="ARBA" id="ARBA00010617"/>
    </source>
</evidence>
<evidence type="ECO:0000256" key="8">
    <source>
        <dbReference type="ARBA" id="ARBA00023033"/>
    </source>
</evidence>
<dbReference type="GO" id="GO:0016020">
    <property type="term" value="C:membrane"/>
    <property type="evidence" value="ECO:0007669"/>
    <property type="project" value="UniProtKB-SubCell"/>
</dbReference>
<comment type="cofactor">
    <cofactor evidence="1">
        <name>heme</name>
        <dbReference type="ChEBI" id="CHEBI:30413"/>
    </cofactor>
</comment>
<keyword evidence="8" id="KW-0503">Monooxygenase</keyword>
<keyword evidence="10" id="KW-1133">Transmembrane helix</keyword>
<name>A0ABD3ARR2_9GENT</name>
<dbReference type="EMBL" id="JBJUIK010000003">
    <property type="protein sequence ID" value="KAL3533880.1"/>
    <property type="molecule type" value="Genomic_DNA"/>
</dbReference>
<evidence type="ECO:0000256" key="5">
    <source>
        <dbReference type="ARBA" id="ARBA00022723"/>
    </source>
</evidence>
<dbReference type="InterPro" id="IPR036396">
    <property type="entry name" value="Cyt_P450_sf"/>
</dbReference>
<gene>
    <name evidence="11" type="ORF">ACH5RR_007401</name>
</gene>
<keyword evidence="10" id="KW-0812">Transmembrane</keyword>
<dbReference type="AlphaFoldDB" id="A0ABD3ARR2"/>
<feature type="transmembrane region" description="Helical" evidence="10">
    <location>
        <begin position="6"/>
        <end position="24"/>
    </location>
</feature>
<accession>A0ABD3ARR2</accession>
<keyword evidence="5" id="KW-0479">Metal-binding</keyword>
<comment type="similarity">
    <text evidence="3">Belongs to the cytochrome P450 family.</text>
</comment>
<comment type="caution">
    <text evidence="11">The sequence shown here is derived from an EMBL/GenBank/DDBJ whole genome shotgun (WGS) entry which is preliminary data.</text>
</comment>
<evidence type="ECO:0000256" key="1">
    <source>
        <dbReference type="ARBA" id="ARBA00001971"/>
    </source>
</evidence>
<evidence type="ECO:0008006" key="13">
    <source>
        <dbReference type="Google" id="ProtNLM"/>
    </source>
</evidence>